<evidence type="ECO:0008006" key="3">
    <source>
        <dbReference type="Google" id="ProtNLM"/>
    </source>
</evidence>
<keyword evidence="1" id="KW-0472">Membrane</keyword>
<accession>A0AAU8IGW2</accession>
<keyword evidence="1" id="KW-0812">Transmembrane</keyword>
<dbReference type="AlphaFoldDB" id="A0AAU8IGW2"/>
<proteinExistence type="predicted"/>
<feature type="transmembrane region" description="Helical" evidence="1">
    <location>
        <begin position="66"/>
        <end position="91"/>
    </location>
</feature>
<dbReference type="EMBL" id="CP159510">
    <property type="protein sequence ID" value="XCJ17181.1"/>
    <property type="molecule type" value="Genomic_DNA"/>
</dbReference>
<reference evidence="2" key="1">
    <citation type="submission" date="2024-06" db="EMBL/GenBank/DDBJ databases">
        <authorList>
            <person name="Fan A."/>
            <person name="Zhang F.Y."/>
            <person name="Zhang L."/>
        </authorList>
    </citation>
    <scope>NUCLEOTIDE SEQUENCE</scope>
    <source>
        <strain evidence="2">Y61</strain>
    </source>
</reference>
<name>A0AAU8IGW2_9BACL</name>
<sequence length="92" mass="9841">MISLILAVIFWVAGFAVLTLGFVLTNRLRTAGRKLMMRAEHEKGKDNSASIAMTIEGSALNHIPSFVIHVVTGVTGAILFAFGCVALGFYVS</sequence>
<organism evidence="2">
    <name type="scientific">Sporolactobacillus sp. Y61</name>
    <dbReference type="NCBI Taxonomy" id="3160863"/>
    <lineage>
        <taxon>Bacteria</taxon>
        <taxon>Bacillati</taxon>
        <taxon>Bacillota</taxon>
        <taxon>Bacilli</taxon>
        <taxon>Bacillales</taxon>
        <taxon>Sporolactobacillaceae</taxon>
        <taxon>Sporolactobacillus</taxon>
    </lineage>
</organism>
<protein>
    <recommendedName>
        <fullName evidence="3">DUF3899 domain-containing protein</fullName>
    </recommendedName>
</protein>
<evidence type="ECO:0000313" key="2">
    <source>
        <dbReference type="EMBL" id="XCJ17181.1"/>
    </source>
</evidence>
<dbReference type="RefSeq" id="WP_353948479.1">
    <property type="nucleotide sequence ID" value="NZ_CP159510.1"/>
</dbReference>
<keyword evidence="1" id="KW-1133">Transmembrane helix</keyword>
<feature type="transmembrane region" description="Helical" evidence="1">
    <location>
        <begin position="6"/>
        <end position="28"/>
    </location>
</feature>
<evidence type="ECO:0000256" key="1">
    <source>
        <dbReference type="SAM" id="Phobius"/>
    </source>
</evidence>
<gene>
    <name evidence="2" type="ORF">ABNN70_01120</name>
</gene>